<evidence type="ECO:0000256" key="6">
    <source>
        <dbReference type="ARBA" id="ARBA00022833"/>
    </source>
</evidence>
<accession>A0A937I9L4</accession>
<gene>
    <name evidence="11" type="ORF">ISQ64_03415</name>
</gene>
<dbReference type="Pfam" id="PF19425">
    <property type="entry name" value="Csd3_N2"/>
    <property type="match status" value="1"/>
</dbReference>
<dbReference type="Gene3D" id="3.10.450.350">
    <property type="match status" value="2"/>
</dbReference>
<dbReference type="GO" id="GO:0046872">
    <property type="term" value="F:metal ion binding"/>
    <property type="evidence" value="ECO:0007669"/>
    <property type="project" value="UniProtKB-KW"/>
</dbReference>
<name>A0A937I9L4_9GAMM</name>
<evidence type="ECO:0000313" key="11">
    <source>
        <dbReference type="EMBL" id="MBL6818436.1"/>
    </source>
</evidence>
<keyword evidence="8" id="KW-1133">Transmembrane helix</keyword>
<protein>
    <submittedName>
        <fullName evidence="11">Peptidoglycan DD-metalloendopeptidase family protein</fullName>
    </submittedName>
</protein>
<dbReference type="FunFam" id="2.70.70.10:FF:000002">
    <property type="entry name" value="Murein DD-endopeptidase MepM"/>
    <property type="match status" value="1"/>
</dbReference>
<dbReference type="GO" id="GO:0004222">
    <property type="term" value="F:metalloendopeptidase activity"/>
    <property type="evidence" value="ECO:0007669"/>
    <property type="project" value="TreeGrafter"/>
</dbReference>
<dbReference type="InterPro" id="IPR011055">
    <property type="entry name" value="Dup_hybrid_motif"/>
</dbReference>
<dbReference type="CDD" id="cd12797">
    <property type="entry name" value="M23_peptidase"/>
    <property type="match status" value="1"/>
</dbReference>
<keyword evidence="8" id="KW-0812">Transmembrane</keyword>
<dbReference type="Pfam" id="PF01551">
    <property type="entry name" value="Peptidase_M23"/>
    <property type="match status" value="1"/>
</dbReference>
<dbReference type="GO" id="GO:0030313">
    <property type="term" value="C:cell envelope"/>
    <property type="evidence" value="ECO:0007669"/>
    <property type="project" value="UniProtKB-SubCell"/>
</dbReference>
<dbReference type="GO" id="GO:0006508">
    <property type="term" value="P:proteolysis"/>
    <property type="evidence" value="ECO:0007669"/>
    <property type="project" value="UniProtKB-KW"/>
</dbReference>
<evidence type="ECO:0000256" key="4">
    <source>
        <dbReference type="ARBA" id="ARBA00022723"/>
    </source>
</evidence>
<proteinExistence type="predicted"/>
<evidence type="ECO:0000256" key="1">
    <source>
        <dbReference type="ARBA" id="ARBA00001947"/>
    </source>
</evidence>
<keyword evidence="4" id="KW-0479">Metal-binding</keyword>
<keyword evidence="6" id="KW-0862">Zinc</keyword>
<dbReference type="EMBL" id="JADHQD010000017">
    <property type="protein sequence ID" value="MBL6818436.1"/>
    <property type="molecule type" value="Genomic_DNA"/>
</dbReference>
<evidence type="ECO:0000313" key="12">
    <source>
        <dbReference type="Proteomes" id="UP000711391"/>
    </source>
</evidence>
<evidence type="ECO:0000256" key="3">
    <source>
        <dbReference type="ARBA" id="ARBA00022670"/>
    </source>
</evidence>
<keyword evidence="3" id="KW-0645">Protease</keyword>
<dbReference type="Gene3D" id="2.70.70.10">
    <property type="entry name" value="Glucose Permease (Domain IIA)"/>
    <property type="match status" value="1"/>
</dbReference>
<keyword evidence="8" id="KW-0472">Membrane</keyword>
<dbReference type="InterPro" id="IPR050570">
    <property type="entry name" value="Cell_wall_metabolism_enzyme"/>
</dbReference>
<feature type="transmembrane region" description="Helical" evidence="8">
    <location>
        <begin position="12"/>
        <end position="30"/>
    </location>
</feature>
<comment type="caution">
    <text evidence="11">The sequence shown here is derived from an EMBL/GenBank/DDBJ whole genome shotgun (WGS) entry which is preliminary data.</text>
</comment>
<dbReference type="PANTHER" id="PTHR21666:SF288">
    <property type="entry name" value="CELL DIVISION PROTEIN YTFB"/>
    <property type="match status" value="1"/>
</dbReference>
<evidence type="ECO:0000256" key="2">
    <source>
        <dbReference type="ARBA" id="ARBA00004196"/>
    </source>
</evidence>
<dbReference type="AlphaFoldDB" id="A0A937I9L4"/>
<evidence type="ECO:0000256" key="8">
    <source>
        <dbReference type="SAM" id="Phobius"/>
    </source>
</evidence>
<dbReference type="InterPro" id="IPR016047">
    <property type="entry name" value="M23ase_b-sheet_dom"/>
</dbReference>
<dbReference type="PANTHER" id="PTHR21666">
    <property type="entry name" value="PEPTIDASE-RELATED"/>
    <property type="match status" value="1"/>
</dbReference>
<comment type="cofactor">
    <cofactor evidence="1">
        <name>Zn(2+)</name>
        <dbReference type="ChEBI" id="CHEBI:29105"/>
    </cofactor>
</comment>
<comment type="subcellular location">
    <subcellularLocation>
        <location evidence="2">Cell envelope</location>
    </subcellularLocation>
</comment>
<sequence length="417" mass="47115">MVGFKKVPSKGIFLAFVISVFLILLLYVDISTDESKPEEKVEVTENLENVIDDLITYKIHQVTTGENLSIIFEDFKVPLNTAYRIFRLDKKNLLTNIKPGDRMRFTYLGDKIISIEISKDNLNSLLIEIGDEINIKNITKDIELIASYKSGIIKSSFYEAAQDAEIPDSIIMDFAYIFGWDIDFVFDIREGDSFFVVYETPYSRGEKIGNGDIVVAKFINKGKTYSANRFFTSKDKKEFFDNDGNNMQKAFLRAPLDFAYISSHFNPNRMHPVLHTIRAHNGVDYAAKRGSPVRTTGDGKVNYIGSRNGCGNEIVIQHSNDYSTRYCHLEKFKAGLKKGNKVLQGQTIGYVGSSGLATGPHLHYEFKIGDKRIDPVKVKLPSAEPISNELRPGFDTLIESNKLLITKLESLRPNEAE</sequence>
<organism evidence="11 12">
    <name type="scientific">SAR86 cluster bacterium</name>
    <dbReference type="NCBI Taxonomy" id="2030880"/>
    <lineage>
        <taxon>Bacteria</taxon>
        <taxon>Pseudomonadati</taxon>
        <taxon>Pseudomonadota</taxon>
        <taxon>Gammaproteobacteria</taxon>
        <taxon>SAR86 cluster</taxon>
    </lineage>
</organism>
<evidence type="ECO:0000259" key="10">
    <source>
        <dbReference type="Pfam" id="PF19425"/>
    </source>
</evidence>
<dbReference type="SUPFAM" id="SSF51261">
    <property type="entry name" value="Duplicated hybrid motif"/>
    <property type="match status" value="1"/>
</dbReference>
<feature type="domain" description="Csd3-like second N-terminal" evidence="10">
    <location>
        <begin position="149"/>
        <end position="267"/>
    </location>
</feature>
<evidence type="ECO:0000256" key="7">
    <source>
        <dbReference type="ARBA" id="ARBA00023049"/>
    </source>
</evidence>
<dbReference type="Proteomes" id="UP000711391">
    <property type="component" value="Unassembled WGS sequence"/>
</dbReference>
<dbReference type="InterPro" id="IPR045834">
    <property type="entry name" value="Csd3_N2"/>
</dbReference>
<evidence type="ECO:0000256" key="5">
    <source>
        <dbReference type="ARBA" id="ARBA00022801"/>
    </source>
</evidence>
<keyword evidence="5" id="KW-0378">Hydrolase</keyword>
<feature type="domain" description="M23ase beta-sheet core" evidence="9">
    <location>
        <begin position="279"/>
        <end position="375"/>
    </location>
</feature>
<keyword evidence="7" id="KW-0482">Metalloprotease</keyword>
<evidence type="ECO:0000259" key="9">
    <source>
        <dbReference type="Pfam" id="PF01551"/>
    </source>
</evidence>
<reference evidence="11" key="1">
    <citation type="submission" date="2020-10" db="EMBL/GenBank/DDBJ databases">
        <title>Microbiome of the Black Sea water column analyzed by genome centric metagenomics.</title>
        <authorList>
            <person name="Cabello-Yeves P.J."/>
            <person name="Callieri C."/>
            <person name="Picazo A."/>
            <person name="Mehrshad M."/>
            <person name="Haro-Moreno J.M."/>
            <person name="Roda-Garcia J."/>
            <person name="Dzembekova N."/>
            <person name="Slabakova V."/>
            <person name="Slabakova N."/>
            <person name="Moncheva S."/>
            <person name="Rodriguez-Valera F."/>
        </authorList>
    </citation>
    <scope>NUCLEOTIDE SEQUENCE</scope>
    <source>
        <strain evidence="11">BS307-5m-G50</strain>
    </source>
</reference>